<protein>
    <recommendedName>
        <fullName evidence="2">Trichome birefringence-like C-terminal domain-containing protein</fullName>
    </recommendedName>
</protein>
<dbReference type="Pfam" id="PF13839">
    <property type="entry name" value="PC-Esterase"/>
    <property type="match status" value="1"/>
</dbReference>
<accession>A0AAV0DT00</accession>
<gene>
    <name evidence="3" type="ORF">CEPIT_LOCUS17156</name>
    <name evidence="4" type="ORF">CEPIT_LOCUS39614</name>
</gene>
<evidence type="ECO:0000313" key="3">
    <source>
        <dbReference type="EMBL" id="CAH9105291.1"/>
    </source>
</evidence>
<dbReference type="GO" id="GO:0016413">
    <property type="term" value="F:O-acetyltransferase activity"/>
    <property type="evidence" value="ECO:0007669"/>
    <property type="project" value="InterPro"/>
</dbReference>
<dbReference type="PANTHER" id="PTHR32285:SF239">
    <property type="entry name" value="PROTEIN TRICHOME BIREFRINGENCE-LIKE 34"/>
    <property type="match status" value="1"/>
</dbReference>
<evidence type="ECO:0000313" key="4">
    <source>
        <dbReference type="EMBL" id="CAH9142061.1"/>
    </source>
</evidence>
<comment type="similarity">
    <text evidence="1">Belongs to the PC-esterase family. TBL subfamily.</text>
</comment>
<organism evidence="3 5">
    <name type="scientific">Cuscuta epithymum</name>
    <dbReference type="NCBI Taxonomy" id="186058"/>
    <lineage>
        <taxon>Eukaryota</taxon>
        <taxon>Viridiplantae</taxon>
        <taxon>Streptophyta</taxon>
        <taxon>Embryophyta</taxon>
        <taxon>Tracheophyta</taxon>
        <taxon>Spermatophyta</taxon>
        <taxon>Magnoliopsida</taxon>
        <taxon>eudicotyledons</taxon>
        <taxon>Gunneridae</taxon>
        <taxon>Pentapetalae</taxon>
        <taxon>asterids</taxon>
        <taxon>lamiids</taxon>
        <taxon>Solanales</taxon>
        <taxon>Convolvulaceae</taxon>
        <taxon>Cuscuteae</taxon>
        <taxon>Cuscuta</taxon>
        <taxon>Cuscuta subgen. Cuscuta</taxon>
    </lineage>
</organism>
<dbReference type="EMBL" id="CAMAPF010001035">
    <property type="protein sequence ID" value="CAH9142061.1"/>
    <property type="molecule type" value="Genomic_DNA"/>
</dbReference>
<evidence type="ECO:0000259" key="2">
    <source>
        <dbReference type="Pfam" id="PF13839"/>
    </source>
</evidence>
<dbReference type="PANTHER" id="PTHR32285">
    <property type="entry name" value="PROTEIN TRICHOME BIREFRINGENCE-LIKE 9-RELATED"/>
    <property type="match status" value="1"/>
</dbReference>
<proteinExistence type="inferred from homology"/>
<feature type="domain" description="Trichome birefringence-like C-terminal" evidence="2">
    <location>
        <begin position="2"/>
        <end position="260"/>
    </location>
</feature>
<reference evidence="3" key="1">
    <citation type="submission" date="2022-07" db="EMBL/GenBank/DDBJ databases">
        <authorList>
            <person name="Macas J."/>
            <person name="Novak P."/>
            <person name="Neumann P."/>
        </authorList>
    </citation>
    <scope>NUCLEOTIDE SEQUENCE</scope>
</reference>
<name>A0AAV0DT00_9ASTE</name>
<dbReference type="EMBL" id="CAMAPF010000130">
    <property type="protein sequence ID" value="CAH9105291.1"/>
    <property type="molecule type" value="Genomic_DNA"/>
</dbReference>
<dbReference type="GO" id="GO:0005794">
    <property type="term" value="C:Golgi apparatus"/>
    <property type="evidence" value="ECO:0007669"/>
    <property type="project" value="TreeGrafter"/>
</dbReference>
<keyword evidence="5" id="KW-1185">Reference proteome</keyword>
<evidence type="ECO:0000256" key="1">
    <source>
        <dbReference type="ARBA" id="ARBA00007727"/>
    </source>
</evidence>
<dbReference type="AlphaFoldDB" id="A0AAV0DT00"/>
<comment type="caution">
    <text evidence="3">The sequence shown here is derived from an EMBL/GenBank/DDBJ whole genome shotgun (WGS) entry which is preliminary data.</text>
</comment>
<dbReference type="InterPro" id="IPR029962">
    <property type="entry name" value="TBL"/>
</dbReference>
<dbReference type="Proteomes" id="UP001152523">
    <property type="component" value="Unassembled WGS sequence"/>
</dbReference>
<evidence type="ECO:0000313" key="5">
    <source>
        <dbReference type="Proteomes" id="UP001152523"/>
    </source>
</evidence>
<dbReference type="InterPro" id="IPR026057">
    <property type="entry name" value="TBL_C"/>
</dbReference>
<sequence length="266" mass="31580">MSMVCLLEPSLAPSLKISIWKGNLITFEAKEYNATIDFYWSPLLVESNCDDPADHHVRDRIVRIKAIERHARYWTNADILVFNSFMWWLEPTMTLLWGSFESPNAVYKKVEMKNRRYEMALETWSDWLEFNINRSRTHMFFMSLSPYHKLARDWGMQADQNCYNETQPISRSDYWGSATDKVLMQIAETTIRRLESKGLKVNYLNITQLSDYRKDGHPTIYRKQWQPPTQEQLLDPKSYSDCVHWCLPGVPDVWNQILYAYIIDEI</sequence>